<dbReference type="RefSeq" id="WP_164994809.1">
    <property type="nucleotide sequence ID" value="NZ_CP049055.1"/>
</dbReference>
<dbReference type="Proteomes" id="UP000501926">
    <property type="component" value="Chromosome"/>
</dbReference>
<dbReference type="EMBL" id="CP049055">
    <property type="protein sequence ID" value="QII11243.1"/>
    <property type="molecule type" value="Genomic_DNA"/>
</dbReference>
<name>A0A6G7GPJ2_KUEST</name>
<dbReference type="AlphaFoldDB" id="A0A6G7GPJ2"/>
<protein>
    <submittedName>
        <fullName evidence="1">Uncharacterized protein</fullName>
    </submittedName>
</protein>
<evidence type="ECO:0000313" key="1">
    <source>
        <dbReference type="EMBL" id="QII11243.1"/>
    </source>
</evidence>
<gene>
    <name evidence="1" type="ORF">KsCSTR_18640</name>
</gene>
<proteinExistence type="predicted"/>
<evidence type="ECO:0000313" key="2">
    <source>
        <dbReference type="Proteomes" id="UP000501926"/>
    </source>
</evidence>
<reference evidence="1 2" key="1">
    <citation type="submission" date="2020-02" db="EMBL/GenBank/DDBJ databases">
        <title>Newly sequenced genome of strain CSTR1 showed variability in Candidatus Kuenenia stuttgartiensis genomes.</title>
        <authorList>
            <person name="Ding C."/>
            <person name="Adrian L."/>
        </authorList>
    </citation>
    <scope>NUCLEOTIDE SEQUENCE [LARGE SCALE GENOMIC DNA]</scope>
    <source>
        <strain evidence="1 2">CSTR1</strain>
    </source>
</reference>
<sequence>MATFPTLRVLFDIDSTTMPLGAGATYIGVAKDALPFRNISGTLYSDQNCTLYIEQSQDGENWDYSSSFAVTGGTGTGFVVDVLATFARMRIVNGATPQTTLRAFMNGRVN</sequence>
<organism evidence="1 2">
    <name type="scientific">Kuenenia stuttgartiensis</name>
    <dbReference type="NCBI Taxonomy" id="174633"/>
    <lineage>
        <taxon>Bacteria</taxon>
        <taxon>Pseudomonadati</taxon>
        <taxon>Planctomycetota</taxon>
        <taxon>Candidatus Brocadiia</taxon>
        <taxon>Candidatus Brocadiales</taxon>
        <taxon>Candidatus Brocadiaceae</taxon>
        <taxon>Candidatus Kuenenia</taxon>
    </lineage>
</organism>
<accession>A0A6G7GPJ2</accession>